<feature type="compositionally biased region" description="Polar residues" evidence="1">
    <location>
        <begin position="96"/>
        <end position="115"/>
    </location>
</feature>
<accession>A0A8J5WZ88</accession>
<organism evidence="2 3">
    <name type="scientific">Zizania palustris</name>
    <name type="common">Northern wild rice</name>
    <dbReference type="NCBI Taxonomy" id="103762"/>
    <lineage>
        <taxon>Eukaryota</taxon>
        <taxon>Viridiplantae</taxon>
        <taxon>Streptophyta</taxon>
        <taxon>Embryophyta</taxon>
        <taxon>Tracheophyta</taxon>
        <taxon>Spermatophyta</taxon>
        <taxon>Magnoliopsida</taxon>
        <taxon>Liliopsida</taxon>
        <taxon>Poales</taxon>
        <taxon>Poaceae</taxon>
        <taxon>BOP clade</taxon>
        <taxon>Oryzoideae</taxon>
        <taxon>Oryzeae</taxon>
        <taxon>Zizaniinae</taxon>
        <taxon>Zizania</taxon>
    </lineage>
</organism>
<reference evidence="2" key="2">
    <citation type="submission" date="2021-02" db="EMBL/GenBank/DDBJ databases">
        <authorList>
            <person name="Kimball J.A."/>
            <person name="Haas M.W."/>
            <person name="Macchietto M."/>
            <person name="Kono T."/>
            <person name="Duquette J."/>
            <person name="Shao M."/>
        </authorList>
    </citation>
    <scope>NUCLEOTIDE SEQUENCE</scope>
    <source>
        <tissue evidence="2">Fresh leaf tissue</tissue>
    </source>
</reference>
<protein>
    <submittedName>
        <fullName evidence="2">Uncharacterized protein</fullName>
    </submittedName>
</protein>
<gene>
    <name evidence="2" type="ORF">GUJ93_ZPchr2158g42</name>
</gene>
<reference evidence="2" key="1">
    <citation type="journal article" date="2021" name="bioRxiv">
        <title>Whole Genome Assembly and Annotation of Northern Wild Rice, Zizania palustris L., Supports a Whole Genome Duplication in the Zizania Genus.</title>
        <authorList>
            <person name="Haas M."/>
            <person name="Kono T."/>
            <person name="Macchietto M."/>
            <person name="Millas R."/>
            <person name="McGilp L."/>
            <person name="Shao M."/>
            <person name="Duquette J."/>
            <person name="Hirsch C.N."/>
            <person name="Kimball J."/>
        </authorList>
    </citation>
    <scope>NUCLEOTIDE SEQUENCE</scope>
    <source>
        <tissue evidence="2">Fresh leaf tissue</tissue>
    </source>
</reference>
<keyword evidence="3" id="KW-1185">Reference proteome</keyword>
<dbReference type="AlphaFoldDB" id="A0A8J5WZ88"/>
<feature type="region of interest" description="Disordered" evidence="1">
    <location>
        <begin position="90"/>
        <end position="115"/>
    </location>
</feature>
<feature type="region of interest" description="Disordered" evidence="1">
    <location>
        <begin position="1"/>
        <end position="35"/>
    </location>
</feature>
<feature type="compositionally biased region" description="Gly residues" evidence="1">
    <location>
        <begin position="1"/>
        <end position="15"/>
    </location>
</feature>
<evidence type="ECO:0000256" key="1">
    <source>
        <dbReference type="SAM" id="MobiDB-lite"/>
    </source>
</evidence>
<name>A0A8J5WZ88_ZIZPA</name>
<evidence type="ECO:0000313" key="3">
    <source>
        <dbReference type="Proteomes" id="UP000729402"/>
    </source>
</evidence>
<proteinExistence type="predicted"/>
<evidence type="ECO:0000313" key="2">
    <source>
        <dbReference type="EMBL" id="KAG8100876.1"/>
    </source>
</evidence>
<sequence>MEPHAAGGGEGGEGGSCLRATSVRLPDRRGGAKMKGLFKSKPRTLVDIVRQTRELLVFLSLALWQAVLLLGQVLPHCPHALAALCTPADQQEALKQHSSTPTGSSHPESLQQAHQ</sequence>
<dbReference type="EMBL" id="JAAALK010000068">
    <property type="protein sequence ID" value="KAG8100876.1"/>
    <property type="molecule type" value="Genomic_DNA"/>
</dbReference>
<comment type="caution">
    <text evidence="2">The sequence shown here is derived from an EMBL/GenBank/DDBJ whole genome shotgun (WGS) entry which is preliminary data.</text>
</comment>
<dbReference type="Proteomes" id="UP000729402">
    <property type="component" value="Unassembled WGS sequence"/>
</dbReference>